<comment type="caution">
    <text evidence="1">The sequence shown here is derived from an EMBL/GenBank/DDBJ whole genome shotgun (WGS) entry which is preliminary data.</text>
</comment>
<protein>
    <submittedName>
        <fullName evidence="1">Uncharacterized protein</fullName>
    </submittedName>
</protein>
<evidence type="ECO:0000313" key="2">
    <source>
        <dbReference type="Proteomes" id="UP000828048"/>
    </source>
</evidence>
<organism evidence="1 2">
    <name type="scientific">Vaccinium darrowii</name>
    <dbReference type="NCBI Taxonomy" id="229202"/>
    <lineage>
        <taxon>Eukaryota</taxon>
        <taxon>Viridiplantae</taxon>
        <taxon>Streptophyta</taxon>
        <taxon>Embryophyta</taxon>
        <taxon>Tracheophyta</taxon>
        <taxon>Spermatophyta</taxon>
        <taxon>Magnoliopsida</taxon>
        <taxon>eudicotyledons</taxon>
        <taxon>Gunneridae</taxon>
        <taxon>Pentapetalae</taxon>
        <taxon>asterids</taxon>
        <taxon>Ericales</taxon>
        <taxon>Ericaceae</taxon>
        <taxon>Vaccinioideae</taxon>
        <taxon>Vaccinieae</taxon>
        <taxon>Vaccinium</taxon>
    </lineage>
</organism>
<accession>A0ACB7XB59</accession>
<name>A0ACB7XB59_9ERIC</name>
<reference evidence="1 2" key="1">
    <citation type="journal article" date="2021" name="Hortic Res">
        <title>High-quality reference genome and annotation aids understanding of berry development for evergreen blueberry (Vaccinium darrowii).</title>
        <authorList>
            <person name="Yu J."/>
            <person name="Hulse-Kemp A.M."/>
            <person name="Babiker E."/>
            <person name="Staton M."/>
        </authorList>
    </citation>
    <scope>NUCLEOTIDE SEQUENCE [LARGE SCALE GENOMIC DNA]</scope>
    <source>
        <strain evidence="2">cv. NJ 8807/NJ 8810</strain>
        <tissue evidence="1">Young leaf</tissue>
    </source>
</reference>
<evidence type="ECO:0000313" key="1">
    <source>
        <dbReference type="EMBL" id="KAH7837981.1"/>
    </source>
</evidence>
<gene>
    <name evidence="1" type="ORF">Vadar_020417</name>
</gene>
<dbReference type="EMBL" id="CM037156">
    <property type="protein sequence ID" value="KAH7837981.1"/>
    <property type="molecule type" value="Genomic_DNA"/>
</dbReference>
<proteinExistence type="predicted"/>
<sequence length="996" mass="111682">MMRGERRFGGDIRVRSPPRRNYSPPRRQAATKSPTRAGTRGNRDYPRNPRTRSPPPVSMPRRETRDHLRNPRTGSPPPVSMPRREAWDYPRNPRIGSPPPISGPSQETRDSSRPQQGLRERRSDVSSDMEKSRSAYGRHMDEDRGRPSQKLSRFNDGLSQGDSPSMKFQWEHIFGDSKGMNGNANHSSKHYTDYGIGTTFTGVTTERSYQTSGLADMGRSGTRLEKLMPMEVERGSNFRASYTLESGTRRGYETNDGGLPLQSQKFLNTGLHKTEDLRLPDQMPAADKLIARDLYKGKEFSKFSEKPTYYSRDTSRYMIPSSHSEASSTVPFGRLKDDFHDSRGDGFPARSDGFSRSSGMPTDLIPREPYTHISSLKSSRDPLMQLNDTTKHSQAVLTPEDGTRGGYTYPDVRRSEKGEMASLSDENYGKMAGVQDDYGHIDPLGSRRLKPIKDKIVVTEGSHREDLIQGMPWDAYCSSLERPTSNYLDSSGSLYASKKDGEASDHRSMRHEYDHDVYGEHGNNYMTEDHGYGRDAGLQHEDGILNMLSMTGYDPGLEGIDNAIQGGFTEEEPDLIERPKRMLKRKLDVETELTRKNPRSKFSNRGKISGTIHNTISRKSVFSTSRYRNIGGTINGVGRRNSNPIAYTGLSHSPWLLKSNGKDIKKRLGPEFRDIKRRLGPIGPVPQHSNMPHPSAKKRKSQKFLKSVEDGDHESVHAEKEGPSEVKLPPAKPEPLEGSEEFKQLVHSTFFKFVKQLNESPGQRRRLTKQGKAGSLKCSVCGRDSEEFVDTESLALHACTAPKVGLRAQHLGFHKAICSLMGWKNAEILNSQWVCQLLPDAETAALKEDLIIWPPFVVIQNSSMGNINPDGRVSVTVEMLEGILREMGFGEKTTVCQGKPANQSTMVVKFSGTISGFQEAEKLHKIYADNKRGRTEFQSINPNDIQNASASNIEQFLYAYLGTAEDLDKLDFGTKKRCIVRSKKKIHEIADAPAKD</sequence>
<dbReference type="Proteomes" id="UP000828048">
    <property type="component" value="Chromosome 6"/>
</dbReference>
<keyword evidence="2" id="KW-1185">Reference proteome</keyword>